<dbReference type="AlphaFoldDB" id="A0A669Q8J7"/>
<keyword evidence="2" id="KW-0472">Membrane</keyword>
<organism evidence="4 5">
    <name type="scientific">Phasianus colchicus</name>
    <name type="common">Common pheasant</name>
    <dbReference type="NCBI Taxonomy" id="9054"/>
    <lineage>
        <taxon>Eukaryota</taxon>
        <taxon>Metazoa</taxon>
        <taxon>Chordata</taxon>
        <taxon>Craniata</taxon>
        <taxon>Vertebrata</taxon>
        <taxon>Euteleostomi</taxon>
        <taxon>Archelosauria</taxon>
        <taxon>Archosauria</taxon>
        <taxon>Dinosauria</taxon>
        <taxon>Saurischia</taxon>
        <taxon>Theropoda</taxon>
        <taxon>Coelurosauria</taxon>
        <taxon>Aves</taxon>
        <taxon>Neognathae</taxon>
        <taxon>Galloanserae</taxon>
        <taxon>Galliformes</taxon>
        <taxon>Phasianidae</taxon>
        <taxon>Phasianinae</taxon>
        <taxon>Phasianus</taxon>
    </lineage>
</organism>
<dbReference type="GO" id="GO:0030672">
    <property type="term" value="C:synaptic vesicle membrane"/>
    <property type="evidence" value="ECO:0007669"/>
    <property type="project" value="TreeGrafter"/>
</dbReference>
<dbReference type="Pfam" id="PF00168">
    <property type="entry name" value="C2"/>
    <property type="match status" value="2"/>
</dbReference>
<dbReference type="Ensembl" id="ENSPCLT00000022964.1">
    <property type="protein sequence ID" value="ENSPCLP00000017192.1"/>
    <property type="gene ID" value="ENSPCLG00000014302.1"/>
</dbReference>
<dbReference type="Proteomes" id="UP000472261">
    <property type="component" value="Unplaced"/>
</dbReference>
<name>A0A669Q8J7_PHACC</name>
<dbReference type="PANTHER" id="PTHR10024">
    <property type="entry name" value="SYNAPTOTAGMIN"/>
    <property type="match status" value="1"/>
</dbReference>
<dbReference type="SUPFAM" id="SSF49562">
    <property type="entry name" value="C2 domain (Calcium/lipid-binding domain, CaLB)"/>
    <property type="match status" value="2"/>
</dbReference>
<keyword evidence="2" id="KW-0812">Transmembrane</keyword>
<feature type="domain" description="C2" evidence="3">
    <location>
        <begin position="145"/>
        <end position="271"/>
    </location>
</feature>
<feature type="domain" description="C2" evidence="3">
    <location>
        <begin position="280"/>
        <end position="411"/>
    </location>
</feature>
<dbReference type="GO" id="GO:0001786">
    <property type="term" value="F:phosphatidylserine binding"/>
    <property type="evidence" value="ECO:0007669"/>
    <property type="project" value="TreeGrafter"/>
</dbReference>
<evidence type="ECO:0000313" key="5">
    <source>
        <dbReference type="Proteomes" id="UP000472261"/>
    </source>
</evidence>
<dbReference type="InterPro" id="IPR000008">
    <property type="entry name" value="C2_dom"/>
</dbReference>
<dbReference type="GO" id="GO:0005886">
    <property type="term" value="C:plasma membrane"/>
    <property type="evidence" value="ECO:0007669"/>
    <property type="project" value="TreeGrafter"/>
</dbReference>
<comment type="similarity">
    <text evidence="1">Belongs to the synaptotagmin family.</text>
</comment>
<evidence type="ECO:0000259" key="3">
    <source>
        <dbReference type="PROSITE" id="PS50004"/>
    </source>
</evidence>
<evidence type="ECO:0000313" key="4">
    <source>
        <dbReference type="Ensembl" id="ENSPCLP00000017192.1"/>
    </source>
</evidence>
<proteinExistence type="inferred from homology"/>
<reference evidence="4" key="1">
    <citation type="submission" date="2025-08" db="UniProtKB">
        <authorList>
            <consortium name="Ensembl"/>
        </authorList>
    </citation>
    <scope>IDENTIFICATION</scope>
</reference>
<dbReference type="PANTHER" id="PTHR10024:SF175">
    <property type="entry name" value="C2 DOMAIN-CONTAINING PROTEIN"/>
    <property type="match status" value="1"/>
</dbReference>
<dbReference type="GO" id="GO:0048488">
    <property type="term" value="P:synaptic vesicle endocytosis"/>
    <property type="evidence" value="ECO:0007669"/>
    <property type="project" value="TreeGrafter"/>
</dbReference>
<dbReference type="Gene3D" id="2.60.40.150">
    <property type="entry name" value="C2 domain"/>
    <property type="match status" value="2"/>
</dbReference>
<evidence type="ECO:0000256" key="1">
    <source>
        <dbReference type="ARBA" id="ARBA00006996"/>
    </source>
</evidence>
<feature type="transmembrane region" description="Helical" evidence="2">
    <location>
        <begin position="20"/>
        <end position="42"/>
    </location>
</feature>
<dbReference type="GO" id="GO:0030276">
    <property type="term" value="F:clathrin binding"/>
    <property type="evidence" value="ECO:0007669"/>
    <property type="project" value="TreeGrafter"/>
</dbReference>
<dbReference type="GO" id="GO:0031045">
    <property type="term" value="C:dense core granule"/>
    <property type="evidence" value="ECO:0007669"/>
    <property type="project" value="TreeGrafter"/>
</dbReference>
<dbReference type="GO" id="GO:0005544">
    <property type="term" value="F:calcium-dependent phospholipid binding"/>
    <property type="evidence" value="ECO:0007669"/>
    <property type="project" value="TreeGrafter"/>
</dbReference>
<accession>A0A669Q8J7</accession>
<keyword evidence="5" id="KW-1185">Reference proteome</keyword>
<dbReference type="GO" id="GO:0005509">
    <property type="term" value="F:calcium ion binding"/>
    <property type="evidence" value="ECO:0007669"/>
    <property type="project" value="TreeGrafter"/>
</dbReference>
<keyword evidence="2" id="KW-1133">Transmembrane helix</keyword>
<protein>
    <recommendedName>
        <fullName evidence="3">C2 domain-containing protein</fullName>
    </recommendedName>
</protein>
<evidence type="ECO:0000256" key="2">
    <source>
        <dbReference type="SAM" id="Phobius"/>
    </source>
</evidence>
<dbReference type="GO" id="GO:0030424">
    <property type="term" value="C:axon"/>
    <property type="evidence" value="ECO:0007669"/>
    <property type="project" value="TreeGrafter"/>
</dbReference>
<dbReference type="GO" id="GO:0000149">
    <property type="term" value="F:SNARE binding"/>
    <property type="evidence" value="ECO:0007669"/>
    <property type="project" value="TreeGrafter"/>
</dbReference>
<reference evidence="4" key="2">
    <citation type="submission" date="2025-09" db="UniProtKB">
        <authorList>
            <consortium name="Ensembl"/>
        </authorList>
    </citation>
    <scope>IDENTIFICATION</scope>
</reference>
<dbReference type="PROSITE" id="PS50004">
    <property type="entry name" value="C2"/>
    <property type="match status" value="2"/>
</dbReference>
<dbReference type="InterPro" id="IPR035892">
    <property type="entry name" value="C2_domain_sf"/>
</dbReference>
<dbReference type="OMA" id="QIFRCCT"/>
<dbReference type="GO" id="GO:0048791">
    <property type="term" value="P:calcium ion-regulated exocytosis of neurotransmitter"/>
    <property type="evidence" value="ECO:0007669"/>
    <property type="project" value="TreeGrafter"/>
</dbReference>
<sequence>MQNSSITLRLHSLQLPFSSTWKYGILALAILLLLGALTILAYQMCQLQKHSRTGKKKKYDSGDGVKMRAENGLWGKKMPPLLLDSSQQSDVDMEARTSVLGKAESHMKSGAEMVELGAGLDAPHPCLSCSITEDPSSDPSPLPSSQGSLKFSLLYRRERCELLVSDLEVRGLPSHRHTEVAVWLRLLRRVPSHAPALQCVVQEWQSRAVKNCSGTAFGEHFVCSLQDAEMERSTLKMEVQHFDKYSRNATLGEVRVALSQLKASQSLVLCVELQKTTKDVVGEVLLSLRCLPISQRMEVGLLKAKTYPPRSAAEKSIYARIDVSCRRHRQKHQKSRPQAHTSLIIFNETFLFPMPQAAAWDSSVLVSLYEVGPEPRHLIGQAIVGRNTARDAADHWDLMAKSIQQPVAQWHPLLI</sequence>
<dbReference type="SMART" id="SM00239">
    <property type="entry name" value="C2"/>
    <property type="match status" value="2"/>
</dbReference>